<organism evidence="1 2">
    <name type="scientific">Racocetra persica</name>
    <dbReference type="NCBI Taxonomy" id="160502"/>
    <lineage>
        <taxon>Eukaryota</taxon>
        <taxon>Fungi</taxon>
        <taxon>Fungi incertae sedis</taxon>
        <taxon>Mucoromycota</taxon>
        <taxon>Glomeromycotina</taxon>
        <taxon>Glomeromycetes</taxon>
        <taxon>Diversisporales</taxon>
        <taxon>Gigasporaceae</taxon>
        <taxon>Racocetra</taxon>
    </lineage>
</organism>
<dbReference type="EMBL" id="CAJVQC010000181">
    <property type="protein sequence ID" value="CAG8463172.1"/>
    <property type="molecule type" value="Genomic_DNA"/>
</dbReference>
<reference evidence="1" key="1">
    <citation type="submission" date="2021-06" db="EMBL/GenBank/DDBJ databases">
        <authorList>
            <person name="Kallberg Y."/>
            <person name="Tangrot J."/>
            <person name="Rosling A."/>
        </authorList>
    </citation>
    <scope>NUCLEOTIDE SEQUENCE</scope>
    <source>
        <strain evidence="1">MA461A</strain>
    </source>
</reference>
<name>A0ACA9KB64_9GLOM</name>
<comment type="caution">
    <text evidence="1">The sequence shown here is derived from an EMBL/GenBank/DDBJ whole genome shotgun (WGS) entry which is preliminary data.</text>
</comment>
<sequence>MAGGKKFKPKEPYTHRLKKILEEYPDSSQVLREILQNSDDAQSTEQVFILDHNTYRIESLLMPGLNRFQGPALLSKNNTKFNDDDFTSLENLANSEKQGQYDKIGEMGVGFNSIYHLCDSCSFITNDNFVILDPHEWCYEGGHVYDNFIEDSLSQEYPDQFYPFKNLGKLSIPCDGSFEGTIFRYPLRTKKGSKESKISKTTYQPDHVLEMFKTFFEKDSIGETEPELIYRISLKDARKIRKERQMIVKKIAPMMKDLKENKLEQQRTPLYTSYRVSLVRCERGDVVEDSSWFIVNMLGDLHDANRKFPDDFGERLGTVPIVGLATKLNSGQNGDKLHGGLFCFFPLHIDTPFRVSINGHFAVTNNRRNLWSGIDKDLAINSLANLKVRWNHYLFEKTIPQAWVKFLIELRPHVSPEDYYKFWPILAPVQFISSSFFKNLLENMISNLNADDKIFCGPSKMLSISTGYFQEESIVSQFLKKNKDKWEEDKLTRQETFELFNYLLNDENDKILEGLKMIPLADGTFKTISQRGTTTYICPDSLTDDENDPREIFKDQLDKLIVKDIPCSLLSRLCDKVTTKGWNFNIEMLTAPIIANMVKNYLNHPNSNKDEIDMETRFEWINQLWNYLCNKFNEKDLISFEDIHLIPTKQNILRKLKTGQIKYFWNSTEGLQNSFDQINSILEKLGVIFVNREFEDNIAYLKIRLSAYICNISDIESVLSSLNTDEVYNLYPPEAERFIEYLSHYLHITPSLTKDHIEIIKCLPIFKEVGKDEIISLRFDEQIS</sequence>
<accession>A0ACA9KB64</accession>
<dbReference type="Proteomes" id="UP000789920">
    <property type="component" value="Unassembled WGS sequence"/>
</dbReference>
<gene>
    <name evidence="1" type="ORF">RPERSI_LOCUS243</name>
</gene>
<evidence type="ECO:0000313" key="2">
    <source>
        <dbReference type="Proteomes" id="UP000789920"/>
    </source>
</evidence>
<evidence type="ECO:0000313" key="1">
    <source>
        <dbReference type="EMBL" id="CAG8463172.1"/>
    </source>
</evidence>
<protein>
    <submittedName>
        <fullName evidence="1">32868_t:CDS:1</fullName>
    </submittedName>
</protein>
<proteinExistence type="predicted"/>
<keyword evidence="2" id="KW-1185">Reference proteome</keyword>